<accession>A0ABS7AC40</accession>
<evidence type="ECO:0000313" key="2">
    <source>
        <dbReference type="Proteomes" id="UP001196565"/>
    </source>
</evidence>
<dbReference type="Proteomes" id="UP001196565">
    <property type="component" value="Unassembled WGS sequence"/>
</dbReference>
<reference evidence="1 2" key="1">
    <citation type="submission" date="2021-07" db="EMBL/GenBank/DDBJ databases">
        <authorList>
            <person name="So Y."/>
        </authorList>
    </citation>
    <scope>NUCLEOTIDE SEQUENCE [LARGE SCALE GENOMIC DNA]</scope>
    <source>
        <strain evidence="1 2">HJA6</strain>
    </source>
</reference>
<proteinExistence type="predicted"/>
<gene>
    <name evidence="1" type="ORF">KPL78_18550</name>
</gene>
<name>A0ABS7AC40_9PROT</name>
<comment type="caution">
    <text evidence="1">The sequence shown here is derived from an EMBL/GenBank/DDBJ whole genome shotgun (WGS) entry which is preliminary data.</text>
</comment>
<sequence length="100" mass="11303">MARKHPAYLYTFPPHARRAVLDAMLAEQAMADLAFHPAYRALTASKTFWQELGRALQRHDAPTVAATCEIVADMLRARRMTARAAATLVRAWRLGRLNAW</sequence>
<dbReference type="RefSeq" id="WP_219764456.1">
    <property type="nucleotide sequence ID" value="NZ_JAHYBZ010000006.1"/>
</dbReference>
<dbReference type="EMBL" id="JAHYBZ010000006">
    <property type="protein sequence ID" value="MBW6399866.1"/>
    <property type="molecule type" value="Genomic_DNA"/>
</dbReference>
<evidence type="ECO:0000313" key="1">
    <source>
        <dbReference type="EMBL" id="MBW6399866.1"/>
    </source>
</evidence>
<protein>
    <submittedName>
        <fullName evidence="1">Uncharacterized protein</fullName>
    </submittedName>
</protein>
<organism evidence="1 2">
    <name type="scientific">Roseomonas alba</name>
    <dbReference type="NCBI Taxonomy" id="2846776"/>
    <lineage>
        <taxon>Bacteria</taxon>
        <taxon>Pseudomonadati</taxon>
        <taxon>Pseudomonadota</taxon>
        <taxon>Alphaproteobacteria</taxon>
        <taxon>Acetobacterales</taxon>
        <taxon>Roseomonadaceae</taxon>
        <taxon>Roseomonas</taxon>
    </lineage>
</organism>
<keyword evidence="2" id="KW-1185">Reference proteome</keyword>